<dbReference type="EMBL" id="JACDTQ010000092">
    <property type="protein sequence ID" value="KAF5929477.1"/>
    <property type="molecule type" value="Genomic_DNA"/>
</dbReference>
<evidence type="ECO:0000313" key="2">
    <source>
        <dbReference type="EMBL" id="KAF5929477.1"/>
    </source>
</evidence>
<dbReference type="Proteomes" id="UP000551758">
    <property type="component" value="Unassembled WGS sequence"/>
</dbReference>
<name>A0A7J7FNB6_DICBM</name>
<comment type="caution">
    <text evidence="2">The sequence shown here is derived from an EMBL/GenBank/DDBJ whole genome shotgun (WGS) entry which is preliminary data.</text>
</comment>
<reference evidence="2 3" key="1">
    <citation type="journal article" date="2020" name="Mol. Biol. Evol.">
        <title>Interspecific Gene Flow and the Evolution of Specialization in Black and White Rhinoceros.</title>
        <authorList>
            <person name="Moodley Y."/>
            <person name="Westbury M.V."/>
            <person name="Russo I.M."/>
            <person name="Gopalakrishnan S."/>
            <person name="Rakotoarivelo A."/>
            <person name="Olsen R.A."/>
            <person name="Prost S."/>
            <person name="Tunstall T."/>
            <person name="Ryder O.A."/>
            <person name="Dalen L."/>
            <person name="Bruford M.W."/>
        </authorList>
    </citation>
    <scope>NUCLEOTIDE SEQUENCE [LARGE SCALE GENOMIC DNA]</scope>
    <source>
        <strain evidence="2">SBR-YM</strain>
        <tissue evidence="2">Skin</tissue>
    </source>
</reference>
<gene>
    <name evidence="2" type="ORF">HPG69_007228</name>
</gene>
<organism evidence="2 3">
    <name type="scientific">Diceros bicornis minor</name>
    <name type="common">South-central black rhinoceros</name>
    <dbReference type="NCBI Taxonomy" id="77932"/>
    <lineage>
        <taxon>Eukaryota</taxon>
        <taxon>Metazoa</taxon>
        <taxon>Chordata</taxon>
        <taxon>Craniata</taxon>
        <taxon>Vertebrata</taxon>
        <taxon>Euteleostomi</taxon>
        <taxon>Mammalia</taxon>
        <taxon>Eutheria</taxon>
        <taxon>Laurasiatheria</taxon>
        <taxon>Perissodactyla</taxon>
        <taxon>Rhinocerotidae</taxon>
        <taxon>Diceros</taxon>
    </lineage>
</organism>
<protein>
    <submittedName>
        <fullName evidence="2">Uncharacterized protein</fullName>
    </submittedName>
</protein>
<accession>A0A7J7FNB6</accession>
<evidence type="ECO:0000256" key="1">
    <source>
        <dbReference type="SAM" id="MobiDB-lite"/>
    </source>
</evidence>
<sequence>MGLDSTSTETHISSRKDPAGSCGQRTRCRPCFLAPRTAPSSQKTHPCETCGPVLRDIFYLAEQQGTQHSLKLLRCGACAKQFDFTAKEALSLGGAWEGLPGQLGTSAATDHSYCGEAKQNHPVQDAFTRQK</sequence>
<evidence type="ECO:0000313" key="3">
    <source>
        <dbReference type="Proteomes" id="UP000551758"/>
    </source>
</evidence>
<feature type="non-terminal residue" evidence="2">
    <location>
        <position position="1"/>
    </location>
</feature>
<feature type="compositionally biased region" description="Polar residues" evidence="1">
    <location>
        <begin position="1"/>
        <end position="11"/>
    </location>
</feature>
<feature type="region of interest" description="Disordered" evidence="1">
    <location>
        <begin position="1"/>
        <end position="26"/>
    </location>
</feature>
<proteinExistence type="predicted"/>
<keyword evidence="3" id="KW-1185">Reference proteome</keyword>
<dbReference type="AlphaFoldDB" id="A0A7J7FNB6"/>